<gene>
    <name evidence="2" type="ORF">DSM112329_00592</name>
</gene>
<dbReference type="InterPro" id="IPR051448">
    <property type="entry name" value="CdaR-like_regulators"/>
</dbReference>
<proteinExistence type="predicted"/>
<dbReference type="Gene3D" id="1.10.10.2840">
    <property type="entry name" value="PucR C-terminal helix-turn-helix domain"/>
    <property type="match status" value="1"/>
</dbReference>
<protein>
    <recommendedName>
        <fullName evidence="1">PucR C-terminal helix-turn-helix domain-containing protein</fullName>
    </recommendedName>
</protein>
<dbReference type="EMBL" id="CP114014">
    <property type="protein sequence ID" value="XAY03771.1"/>
    <property type="molecule type" value="Genomic_DNA"/>
</dbReference>
<name>A0AAU7AQ45_9ACTN</name>
<sequence>MSDADQLQELLDRLAARVGHAVSLEDPQLRLIAYSQTGEDADPVRLRSILRRESPEDVRAWLFGHGLHELREPTVLPPLVDLGMRERVVCPVRHAGALLGYLWVQESGDADLIAAAATAAEAAGVILYRRRLEQMSGRAREVMELAAGVFGDEGRGGGLAPVAVVRTGVLGETAALDLHAAFEQALRRQTGGAGGRCLQQEADLVLAGAPVADLQAALAAVGSGLPAGVGGPLVEARRAALLAELLGATVPLQLGDVPLEAHVLAAAGDDPARIEVPLVAATLLATDPVLAATIETYLDHGGDIAATTAALSVSRAGLYRRLHRAETAGGFALHDGAQRTLLHLGLKAARLTR</sequence>
<dbReference type="KEGG" id="parq:DSM112329_00592"/>
<dbReference type="RefSeq" id="WP_354700323.1">
    <property type="nucleotide sequence ID" value="NZ_CP114014.1"/>
</dbReference>
<dbReference type="InterPro" id="IPR025736">
    <property type="entry name" value="PucR_C-HTH_dom"/>
</dbReference>
<organism evidence="2">
    <name type="scientific">Paraconexibacter sp. AEG42_29</name>
    <dbReference type="NCBI Taxonomy" id="2997339"/>
    <lineage>
        <taxon>Bacteria</taxon>
        <taxon>Bacillati</taxon>
        <taxon>Actinomycetota</taxon>
        <taxon>Thermoleophilia</taxon>
        <taxon>Solirubrobacterales</taxon>
        <taxon>Paraconexibacteraceae</taxon>
        <taxon>Paraconexibacter</taxon>
    </lineage>
</organism>
<dbReference type="AlphaFoldDB" id="A0AAU7AQ45"/>
<dbReference type="InterPro" id="IPR042070">
    <property type="entry name" value="PucR_C-HTH_sf"/>
</dbReference>
<evidence type="ECO:0000259" key="1">
    <source>
        <dbReference type="Pfam" id="PF13556"/>
    </source>
</evidence>
<feature type="domain" description="PucR C-terminal helix-turn-helix" evidence="1">
    <location>
        <begin position="290"/>
        <end position="348"/>
    </location>
</feature>
<dbReference type="PANTHER" id="PTHR33744">
    <property type="entry name" value="CARBOHYDRATE DIACID REGULATOR"/>
    <property type="match status" value="1"/>
</dbReference>
<dbReference type="Pfam" id="PF13556">
    <property type="entry name" value="HTH_30"/>
    <property type="match status" value="1"/>
</dbReference>
<accession>A0AAU7AQ45</accession>
<evidence type="ECO:0000313" key="2">
    <source>
        <dbReference type="EMBL" id="XAY03771.1"/>
    </source>
</evidence>
<reference evidence="2" key="1">
    <citation type="submission" date="2022-12" db="EMBL/GenBank/DDBJ databases">
        <title>Paraconexibacter alkalitolerans sp. nov. and Baekduia alba sp. nov., isolated from soil and emended description of the genera Paraconexibacter (Chun et al., 2020) and Baekduia (An et al., 2020).</title>
        <authorList>
            <person name="Vieira S."/>
            <person name="Huber K.J."/>
            <person name="Geppert A."/>
            <person name="Wolf J."/>
            <person name="Neumann-Schaal M."/>
            <person name="Muesken M."/>
            <person name="Overmann J."/>
        </authorList>
    </citation>
    <scope>NUCLEOTIDE SEQUENCE</scope>
    <source>
        <strain evidence="2">AEG42_29</strain>
    </source>
</reference>
<dbReference type="PANTHER" id="PTHR33744:SF17">
    <property type="entry name" value="CONSERVED PROTEIN"/>
    <property type="match status" value="1"/>
</dbReference>